<dbReference type="AlphaFoldDB" id="A0A3N2BA69"/>
<protein>
    <submittedName>
        <fullName evidence="2">Transglycosylase-like protein with SLT domain</fullName>
    </submittedName>
</protein>
<evidence type="ECO:0000256" key="1">
    <source>
        <dbReference type="SAM" id="MobiDB-lite"/>
    </source>
</evidence>
<proteinExistence type="predicted"/>
<evidence type="ECO:0000313" key="2">
    <source>
        <dbReference type="EMBL" id="ROR72169.1"/>
    </source>
</evidence>
<accession>A0A3N2BA69</accession>
<dbReference type="EMBL" id="RKHK01000001">
    <property type="protein sequence ID" value="ROR72169.1"/>
    <property type="molecule type" value="Genomic_DNA"/>
</dbReference>
<dbReference type="GO" id="GO:0008933">
    <property type="term" value="F:peptidoglycan lytic transglycosylase activity"/>
    <property type="evidence" value="ECO:0007669"/>
    <property type="project" value="TreeGrafter"/>
</dbReference>
<sequence length="250" mass="26361">MGTAIGVLLLILVVGALVIAGIVGFLNALPDPAREAEAPRPIVDSATPAAAPEASGPETPGAFRDLADPDWLDRTAAAHGIPRRALAAYAAADIRTRQESQCTVGWNTLAAIGWVESRHGRLQGGSIDDDGVARPHIIGIALDGTNNTLAIPDTDGGALDGDTEWDRAVGPMQFIPETWSRWAVDAGSTGNASPHSIDDAALAAARYLCRLDGSLETEEQWIRAILSYNNSLSYQQQVATRAERYAEAAD</sequence>
<gene>
    <name evidence="2" type="ORF">EDD31_0517</name>
</gene>
<organism evidence="2 3">
    <name type="scientific">Bogoriella caseilytica</name>
    <dbReference type="NCBI Taxonomy" id="56055"/>
    <lineage>
        <taxon>Bacteria</taxon>
        <taxon>Bacillati</taxon>
        <taxon>Actinomycetota</taxon>
        <taxon>Actinomycetes</taxon>
        <taxon>Micrococcales</taxon>
        <taxon>Bogoriellaceae</taxon>
        <taxon>Bogoriella</taxon>
    </lineage>
</organism>
<dbReference type="InterPro" id="IPR023346">
    <property type="entry name" value="Lysozyme-like_dom_sf"/>
</dbReference>
<dbReference type="Gene3D" id="1.10.530.10">
    <property type="match status" value="1"/>
</dbReference>
<comment type="caution">
    <text evidence="2">The sequence shown here is derived from an EMBL/GenBank/DDBJ whole genome shotgun (WGS) entry which is preliminary data.</text>
</comment>
<dbReference type="InterPro" id="IPR043426">
    <property type="entry name" value="MltB-like"/>
</dbReference>
<dbReference type="PANTHER" id="PTHR30163">
    <property type="entry name" value="MEMBRANE-BOUND LYTIC MUREIN TRANSGLYCOSYLASE B"/>
    <property type="match status" value="1"/>
</dbReference>
<reference evidence="2 3" key="1">
    <citation type="submission" date="2018-11" db="EMBL/GenBank/DDBJ databases">
        <title>Sequencing the genomes of 1000 actinobacteria strains.</title>
        <authorList>
            <person name="Klenk H.-P."/>
        </authorList>
    </citation>
    <scope>NUCLEOTIDE SEQUENCE [LARGE SCALE GENOMIC DNA]</scope>
    <source>
        <strain evidence="2 3">DSM 11294</strain>
    </source>
</reference>
<name>A0A3N2BA69_9MICO</name>
<dbReference type="GO" id="GO:0009253">
    <property type="term" value="P:peptidoglycan catabolic process"/>
    <property type="evidence" value="ECO:0007669"/>
    <property type="project" value="TreeGrafter"/>
</dbReference>
<dbReference type="SUPFAM" id="SSF53955">
    <property type="entry name" value="Lysozyme-like"/>
    <property type="match status" value="1"/>
</dbReference>
<feature type="region of interest" description="Disordered" evidence="1">
    <location>
        <begin position="44"/>
        <end position="67"/>
    </location>
</feature>
<dbReference type="Proteomes" id="UP000280668">
    <property type="component" value="Unassembled WGS sequence"/>
</dbReference>
<dbReference type="CDD" id="cd13399">
    <property type="entry name" value="Slt35-like"/>
    <property type="match status" value="1"/>
</dbReference>
<dbReference type="PANTHER" id="PTHR30163:SF8">
    <property type="entry name" value="LYTIC MUREIN TRANSGLYCOSYLASE"/>
    <property type="match status" value="1"/>
</dbReference>
<keyword evidence="3" id="KW-1185">Reference proteome</keyword>
<evidence type="ECO:0000313" key="3">
    <source>
        <dbReference type="Proteomes" id="UP000280668"/>
    </source>
</evidence>